<keyword evidence="4" id="KW-0547">Nucleotide-binding</keyword>
<feature type="domain" description="Histidine kinase/HSP90-like ATPase" evidence="3">
    <location>
        <begin position="116"/>
        <end position="221"/>
    </location>
</feature>
<evidence type="ECO:0000259" key="3">
    <source>
        <dbReference type="Pfam" id="PF13581"/>
    </source>
</evidence>
<comment type="caution">
    <text evidence="4">The sequence shown here is derived from an EMBL/GenBank/DDBJ whole genome shotgun (WGS) entry which is preliminary data.</text>
</comment>
<dbReference type="EMBL" id="QVIG01000001">
    <property type="protein sequence ID" value="RGD60671.1"/>
    <property type="molecule type" value="Genomic_DNA"/>
</dbReference>
<dbReference type="PANTHER" id="PTHR35526:SF3">
    <property type="entry name" value="ANTI-SIGMA-F FACTOR RSBW"/>
    <property type="match status" value="1"/>
</dbReference>
<dbReference type="SUPFAM" id="SSF55874">
    <property type="entry name" value="ATPase domain of HSP90 chaperone/DNA topoisomerase II/histidine kinase"/>
    <property type="match status" value="1"/>
</dbReference>
<keyword evidence="1" id="KW-0808">Transferase</keyword>
<evidence type="ECO:0000256" key="1">
    <source>
        <dbReference type="ARBA" id="ARBA00022527"/>
    </source>
</evidence>
<keyword evidence="1" id="KW-0418">Kinase</keyword>
<dbReference type="InterPro" id="IPR003594">
    <property type="entry name" value="HATPase_dom"/>
</dbReference>
<dbReference type="Proteomes" id="UP000263377">
    <property type="component" value="Unassembled WGS sequence"/>
</dbReference>
<dbReference type="Gene3D" id="3.30.565.10">
    <property type="entry name" value="Histidine kinase-like ATPase, C-terminal domain"/>
    <property type="match status" value="1"/>
</dbReference>
<dbReference type="AlphaFoldDB" id="A0A372ZY18"/>
<gene>
    <name evidence="4" type="ORF">DR950_25445</name>
</gene>
<dbReference type="CDD" id="cd16936">
    <property type="entry name" value="HATPase_RsbW-like"/>
    <property type="match status" value="1"/>
</dbReference>
<dbReference type="Pfam" id="PF13581">
    <property type="entry name" value="HATPase_c_2"/>
    <property type="match status" value="1"/>
</dbReference>
<dbReference type="GO" id="GO:0005524">
    <property type="term" value="F:ATP binding"/>
    <property type="evidence" value="ECO:0007669"/>
    <property type="project" value="UniProtKB-KW"/>
</dbReference>
<proteinExistence type="predicted"/>
<evidence type="ECO:0000313" key="4">
    <source>
        <dbReference type="EMBL" id="RGD60671.1"/>
    </source>
</evidence>
<dbReference type="GO" id="GO:0004674">
    <property type="term" value="F:protein serine/threonine kinase activity"/>
    <property type="evidence" value="ECO:0007669"/>
    <property type="project" value="UniProtKB-KW"/>
</dbReference>
<protein>
    <submittedName>
        <fullName evidence="4">ATP-binding protein</fullName>
    </submittedName>
</protein>
<feature type="region of interest" description="Disordered" evidence="2">
    <location>
        <begin position="1"/>
        <end position="40"/>
    </location>
</feature>
<keyword evidence="5" id="KW-1185">Reference proteome</keyword>
<evidence type="ECO:0000313" key="5">
    <source>
        <dbReference type="Proteomes" id="UP000263377"/>
    </source>
</evidence>
<accession>A0A372ZY18</accession>
<keyword evidence="1" id="KW-0723">Serine/threonine-protein kinase</keyword>
<organism evidence="4 5">
    <name type="scientific">Kitasatospora xanthocidica</name>
    <dbReference type="NCBI Taxonomy" id="83382"/>
    <lineage>
        <taxon>Bacteria</taxon>
        <taxon>Bacillati</taxon>
        <taxon>Actinomycetota</taxon>
        <taxon>Actinomycetes</taxon>
        <taxon>Kitasatosporales</taxon>
        <taxon>Streptomycetaceae</taxon>
        <taxon>Kitasatospora</taxon>
    </lineage>
</organism>
<feature type="region of interest" description="Disordered" evidence="2">
    <location>
        <begin position="81"/>
        <end position="101"/>
    </location>
</feature>
<sequence length="228" mass="24661">MRGRAGCRRGRPVPASCEVRHPTATGEASGSIEGPWDQSASPVRGNFSWIATNLWRLTLSSPSERSDGPSDTPWFRAVGACCPPAEERPRPGPARGSPPPHPYLSEVPVCTLNTPSLTLTRQALRSALTRASWDTETIFNAELALGELIVNAWRHAGTASPVVYFSLDIDTLRVCVADESALLPQEKPLSLLAESGRGLQLVAGLTHRWGVDPQERGKTVWYELDSAA</sequence>
<reference evidence="4 5" key="1">
    <citation type="submission" date="2018-08" db="EMBL/GenBank/DDBJ databases">
        <title>Diversity &amp; Physiological Properties of Lignin-Decomposing Actinobacteria from Soil.</title>
        <authorList>
            <person name="Roh S.G."/>
            <person name="Kim S.B."/>
        </authorList>
    </citation>
    <scope>NUCLEOTIDE SEQUENCE [LARGE SCALE GENOMIC DNA]</scope>
    <source>
        <strain evidence="4 5">MMS17-GH009</strain>
    </source>
</reference>
<keyword evidence="4" id="KW-0067">ATP-binding</keyword>
<dbReference type="InterPro" id="IPR036890">
    <property type="entry name" value="HATPase_C_sf"/>
</dbReference>
<dbReference type="InterPro" id="IPR050267">
    <property type="entry name" value="Anti-sigma-factor_SerPK"/>
</dbReference>
<feature type="compositionally biased region" description="Basic residues" evidence="2">
    <location>
        <begin position="1"/>
        <end position="11"/>
    </location>
</feature>
<name>A0A372ZY18_9ACTN</name>
<evidence type="ECO:0000256" key="2">
    <source>
        <dbReference type="SAM" id="MobiDB-lite"/>
    </source>
</evidence>
<dbReference type="PANTHER" id="PTHR35526">
    <property type="entry name" value="ANTI-SIGMA-F FACTOR RSBW-RELATED"/>
    <property type="match status" value="1"/>
</dbReference>